<organism evidence="1 2">
    <name type="scientific">Fibroporia radiculosa</name>
    <dbReference type="NCBI Taxonomy" id="599839"/>
    <lineage>
        <taxon>Eukaryota</taxon>
        <taxon>Fungi</taxon>
        <taxon>Dikarya</taxon>
        <taxon>Basidiomycota</taxon>
        <taxon>Agaricomycotina</taxon>
        <taxon>Agaricomycetes</taxon>
        <taxon>Polyporales</taxon>
        <taxon>Fibroporiaceae</taxon>
        <taxon>Fibroporia</taxon>
    </lineage>
</organism>
<accession>J4H495</accession>
<evidence type="ECO:0000313" key="1">
    <source>
        <dbReference type="EMBL" id="CCM04604.1"/>
    </source>
</evidence>
<sequence length="767" mass="84442">MQDQRLPSKGKARDDTHWQLGWWDIPHSLEGTRRPLVWSKSSIIFTVHPTDPLILAHHFPSSQRQFVLPSPTPVQASPASYEPPPIVSVSPADDWLFAYYPGRDVDGIGCLWHREAELASWRVQEWWSFAPGTSPVVVDWTSSQREWVALDSNAFVRLPPRGPMIPPASAILLLVTQDHHVNICQLPPHVPSLKILRAPLLQASKTTESEPPALDDSATGLGGRSVCVKAAICMSYNESSVLVAMRSRILPSQDANHEPYPSMDLDLPLNMSQLGSISEGPFSPEWDSWGDESIIHLCEVNLVMKANVTGVITRPIRPISGVSQNIADLTFISLPMIGSSPPSHPETSNISLKAGKTGPFLVVSILDFGDYSSVPKSRLALFSFARKESPLTSSGSSTWYAEQKGDRPFVDKVLAFVHPSPSRHGLLVGLLDLNGVAQPRKRTTVGVSMGQILVLKLPDLLPDDNWEEVPIICNVSGASREVPAGLSYSPNLRLLCSIPSFALMTSHVSIHSLPQPFHSNSSSRTVVQAVNVKDLSCCMTAALLSRNSPSDVIHVLTKHDTSIDIVVEVLQCVLSLLNAHRPSEHWNEEVIGIASEIYLLKSRRDVSDADRENLIARWKVAHDICSFSACCSAFEACQIVKGYDLDAVWRLVGMSSWFVEFMEDLLKECVLFGHEPIVSTATASPLFMHLVHPYALQKVLSLLAHVKRFRDFIAVTPAKGENAQIAKDVLLDVFSCSGVHLSQLNHALDEVMQDLRSLEGKSREVVL</sequence>
<dbReference type="Proteomes" id="UP000006352">
    <property type="component" value="Unassembled WGS sequence"/>
</dbReference>
<proteinExistence type="predicted"/>
<dbReference type="HOGENOM" id="CLU_016307_0_0_1"/>
<gene>
    <name evidence="1" type="ORF">FIBRA_06786</name>
</gene>
<dbReference type="RefSeq" id="XP_012183887.1">
    <property type="nucleotide sequence ID" value="XM_012328497.1"/>
</dbReference>
<reference evidence="1 2" key="1">
    <citation type="journal article" date="2012" name="Appl. Environ. Microbiol.">
        <title>Short-read sequencing for genomic analysis of the brown rot fungus Fibroporia radiculosa.</title>
        <authorList>
            <person name="Tang J.D."/>
            <person name="Perkins A.D."/>
            <person name="Sonstegard T.S."/>
            <person name="Schroeder S.G."/>
            <person name="Burgess S.C."/>
            <person name="Diehl S.V."/>
        </authorList>
    </citation>
    <scope>NUCLEOTIDE SEQUENCE [LARGE SCALE GENOMIC DNA]</scope>
    <source>
        <strain evidence="1 2">TFFH 294</strain>
    </source>
</reference>
<dbReference type="EMBL" id="HE797160">
    <property type="protein sequence ID" value="CCM04604.1"/>
    <property type="molecule type" value="Genomic_DNA"/>
</dbReference>
<keyword evidence="2" id="KW-1185">Reference proteome</keyword>
<dbReference type="GeneID" id="24099515"/>
<protein>
    <submittedName>
        <fullName evidence="1">Uncharacterized protein</fullName>
    </submittedName>
</protein>
<dbReference type="AlphaFoldDB" id="J4H495"/>
<dbReference type="STRING" id="599839.J4H495"/>
<dbReference type="OrthoDB" id="2535907at2759"/>
<name>J4H495_9APHY</name>
<evidence type="ECO:0000313" key="2">
    <source>
        <dbReference type="Proteomes" id="UP000006352"/>
    </source>
</evidence>
<dbReference type="InParanoid" id="J4H495"/>